<protein>
    <recommendedName>
        <fullName evidence="1">Transposase IS801/IS1294 domain-containing protein</fullName>
    </recommendedName>
</protein>
<dbReference type="GO" id="GO:0004803">
    <property type="term" value="F:transposase activity"/>
    <property type="evidence" value="ECO:0007669"/>
    <property type="project" value="InterPro"/>
</dbReference>
<dbReference type="Pfam" id="PF04986">
    <property type="entry name" value="Y2_Tnp"/>
    <property type="match status" value="1"/>
</dbReference>
<reference evidence="2 3" key="1">
    <citation type="submission" date="2019-03" db="EMBL/GenBank/DDBJ databases">
        <title>Flavobacterium AR-3-4 sp. nov. isolated from arctic soil.</title>
        <authorList>
            <person name="Chaudhary D.K."/>
        </authorList>
    </citation>
    <scope>NUCLEOTIDE SEQUENCE [LARGE SCALE GENOMIC DNA]</scope>
    <source>
        <strain evidence="2 3">AR-3-4</strain>
    </source>
</reference>
<proteinExistence type="predicted"/>
<dbReference type="OrthoDB" id="9791273at2"/>
<feature type="domain" description="Transposase IS801/IS1294" evidence="1">
    <location>
        <begin position="9"/>
        <end position="91"/>
    </location>
</feature>
<sequence>MNDVWNISKTFAKFLFPFTAKSKIFRAKFGKKLKAKEPIQYEHNRNHLWKKPWVIFAKKPFGNVKSVVEYLGRCTHKIAISNPRIKSFDNQM</sequence>
<keyword evidence="3" id="KW-1185">Reference proteome</keyword>
<gene>
    <name evidence="2" type="ORF">E0F76_09470</name>
</gene>
<accession>A0A4V2YZK2</accession>
<evidence type="ECO:0000259" key="1">
    <source>
        <dbReference type="Pfam" id="PF04986"/>
    </source>
</evidence>
<dbReference type="Proteomes" id="UP000295479">
    <property type="component" value="Unassembled WGS sequence"/>
</dbReference>
<dbReference type="GO" id="GO:0006313">
    <property type="term" value="P:DNA transposition"/>
    <property type="evidence" value="ECO:0007669"/>
    <property type="project" value="InterPro"/>
</dbReference>
<dbReference type="GO" id="GO:0003677">
    <property type="term" value="F:DNA binding"/>
    <property type="evidence" value="ECO:0007669"/>
    <property type="project" value="InterPro"/>
</dbReference>
<comment type="caution">
    <text evidence="2">The sequence shown here is derived from an EMBL/GenBank/DDBJ whole genome shotgun (WGS) entry which is preliminary data.</text>
</comment>
<name>A0A4V2YZK2_9FLAO</name>
<organism evidence="2 3">
    <name type="scientific">Flavobacterium cellulosilyticum</name>
    <dbReference type="NCBI Taxonomy" id="2541731"/>
    <lineage>
        <taxon>Bacteria</taxon>
        <taxon>Pseudomonadati</taxon>
        <taxon>Bacteroidota</taxon>
        <taxon>Flavobacteriia</taxon>
        <taxon>Flavobacteriales</taxon>
        <taxon>Flavobacteriaceae</taxon>
        <taxon>Flavobacterium</taxon>
    </lineage>
</organism>
<dbReference type="InterPro" id="IPR007069">
    <property type="entry name" value="Transposase_32"/>
</dbReference>
<dbReference type="EMBL" id="SMFK01000004">
    <property type="protein sequence ID" value="TDD97537.1"/>
    <property type="molecule type" value="Genomic_DNA"/>
</dbReference>
<evidence type="ECO:0000313" key="3">
    <source>
        <dbReference type="Proteomes" id="UP000295479"/>
    </source>
</evidence>
<dbReference type="AlphaFoldDB" id="A0A4V2YZK2"/>
<evidence type="ECO:0000313" key="2">
    <source>
        <dbReference type="EMBL" id="TDD97537.1"/>
    </source>
</evidence>